<feature type="domain" description="Fatty acid hydroxylase" evidence="6">
    <location>
        <begin position="111"/>
        <end position="257"/>
    </location>
</feature>
<feature type="transmembrane region" description="Helical" evidence="5">
    <location>
        <begin position="188"/>
        <end position="208"/>
    </location>
</feature>
<dbReference type="GO" id="GO:0016491">
    <property type="term" value="F:oxidoreductase activity"/>
    <property type="evidence" value="ECO:0007669"/>
    <property type="project" value="InterPro"/>
</dbReference>
<evidence type="ECO:0000256" key="5">
    <source>
        <dbReference type="SAM" id="Phobius"/>
    </source>
</evidence>
<evidence type="ECO:0000313" key="7">
    <source>
        <dbReference type="EMBL" id="RXJ60582.1"/>
    </source>
</evidence>
<sequence>MDFSAFEYFIDANKRLYFIYILSSMLIAMGYLMLNKKEARVVLSSKLWLHESAKLDYIYFIVNVYIKIFLIFPLVIGAKEVTMWVYKICIQNFGYVSFDWSYEAVLVCYTLALFIVSDFSRYWVHRWLHTIPILWEFHKVHHSAKVLTPFTFYRVHPVENLLFGLRYALSIGAVTGLFFYWFGARLDIYTVFGVNIVVFVFNLLGSNLRHTHVKLKYFKAVEKWLVSPYMHQIHHSKKHFDKNYGGYLSLWDRVFGSVKYSQEVKYLKFGLRKEQMASYSTLQGLLFFPFANLLKKRRISEKFKSFSRIFVSDKCDSCAR</sequence>
<keyword evidence="8" id="KW-1185">Reference proteome</keyword>
<evidence type="ECO:0000256" key="1">
    <source>
        <dbReference type="ARBA" id="ARBA00004370"/>
    </source>
</evidence>
<dbReference type="GO" id="GO:0016020">
    <property type="term" value="C:membrane"/>
    <property type="evidence" value="ECO:0007669"/>
    <property type="project" value="UniProtKB-SubCell"/>
</dbReference>
<dbReference type="Proteomes" id="UP000290657">
    <property type="component" value="Unassembled WGS sequence"/>
</dbReference>
<dbReference type="Pfam" id="PF04116">
    <property type="entry name" value="FA_hydroxylase"/>
    <property type="match status" value="1"/>
</dbReference>
<evidence type="ECO:0000256" key="4">
    <source>
        <dbReference type="ARBA" id="ARBA00023136"/>
    </source>
</evidence>
<dbReference type="InterPro" id="IPR050307">
    <property type="entry name" value="Sterol_Desaturase_Related"/>
</dbReference>
<dbReference type="OrthoDB" id="5291790at2"/>
<name>A0A4Q0XTA8_9BACT</name>
<evidence type="ECO:0000256" key="2">
    <source>
        <dbReference type="ARBA" id="ARBA00022692"/>
    </source>
</evidence>
<accession>A0A4Q0XTA8</accession>
<dbReference type="PANTHER" id="PTHR11863">
    <property type="entry name" value="STEROL DESATURASE"/>
    <property type="match status" value="1"/>
</dbReference>
<comment type="subcellular location">
    <subcellularLocation>
        <location evidence="1">Membrane</location>
    </subcellularLocation>
</comment>
<keyword evidence="4 5" id="KW-0472">Membrane</keyword>
<dbReference type="GO" id="GO:0005506">
    <property type="term" value="F:iron ion binding"/>
    <property type="evidence" value="ECO:0007669"/>
    <property type="project" value="InterPro"/>
</dbReference>
<comment type="caution">
    <text evidence="7">The sequence shown here is derived from an EMBL/GenBank/DDBJ whole genome shotgun (WGS) entry which is preliminary data.</text>
</comment>
<dbReference type="GO" id="GO:0008610">
    <property type="term" value="P:lipid biosynthetic process"/>
    <property type="evidence" value="ECO:0007669"/>
    <property type="project" value="InterPro"/>
</dbReference>
<protein>
    <submittedName>
        <fullName evidence="7">Sterol desaturase</fullName>
    </submittedName>
</protein>
<feature type="transmembrane region" description="Helical" evidence="5">
    <location>
        <begin position="161"/>
        <end position="182"/>
    </location>
</feature>
<dbReference type="InterPro" id="IPR006694">
    <property type="entry name" value="Fatty_acid_hydroxylase"/>
</dbReference>
<proteinExistence type="predicted"/>
<organism evidence="7 8">
    <name type="scientific">Candidatus Marinarcus aquaticus</name>
    <dbReference type="NCBI Taxonomy" id="2044504"/>
    <lineage>
        <taxon>Bacteria</taxon>
        <taxon>Pseudomonadati</taxon>
        <taxon>Campylobacterota</taxon>
        <taxon>Epsilonproteobacteria</taxon>
        <taxon>Campylobacterales</taxon>
        <taxon>Arcobacteraceae</taxon>
        <taxon>Candidatus Marinarcus</taxon>
    </lineage>
</organism>
<feature type="transmembrane region" description="Helical" evidence="5">
    <location>
        <begin position="16"/>
        <end position="34"/>
    </location>
</feature>
<evidence type="ECO:0000259" key="6">
    <source>
        <dbReference type="Pfam" id="PF04116"/>
    </source>
</evidence>
<evidence type="ECO:0000313" key="8">
    <source>
        <dbReference type="Proteomes" id="UP000290657"/>
    </source>
</evidence>
<feature type="transmembrane region" description="Helical" evidence="5">
    <location>
        <begin position="55"/>
        <end position="76"/>
    </location>
</feature>
<keyword evidence="3 5" id="KW-1133">Transmembrane helix</keyword>
<gene>
    <name evidence="7" type="ORF">CRV04_00810</name>
</gene>
<dbReference type="RefSeq" id="WP_128994716.1">
    <property type="nucleotide sequence ID" value="NZ_PDKN01000001.1"/>
</dbReference>
<dbReference type="AlphaFoldDB" id="A0A4Q0XTA8"/>
<reference evidence="7 8" key="1">
    <citation type="submission" date="2017-10" db="EMBL/GenBank/DDBJ databases">
        <title>Genomics of the genus Arcobacter.</title>
        <authorList>
            <person name="Perez-Cataluna A."/>
            <person name="Figueras M.J."/>
        </authorList>
    </citation>
    <scope>NUCLEOTIDE SEQUENCE [LARGE SCALE GENOMIC DNA]</scope>
    <source>
        <strain evidence="7 8">CECT 8987</strain>
    </source>
</reference>
<dbReference type="EMBL" id="PDKN01000001">
    <property type="protein sequence ID" value="RXJ60582.1"/>
    <property type="molecule type" value="Genomic_DNA"/>
</dbReference>
<keyword evidence="2 5" id="KW-0812">Transmembrane</keyword>
<feature type="transmembrane region" description="Helical" evidence="5">
    <location>
        <begin position="104"/>
        <end position="124"/>
    </location>
</feature>
<evidence type="ECO:0000256" key="3">
    <source>
        <dbReference type="ARBA" id="ARBA00022989"/>
    </source>
</evidence>